<sequence length="32" mass="3607">LLKQSFDCIRPNDSAWDVSQAGERGRLVGLKF</sequence>
<protein>
    <submittedName>
        <fullName evidence="1">Oxidoreductase</fullName>
    </submittedName>
</protein>
<proteinExistence type="predicted"/>
<dbReference type="WBParaSite" id="BTMF_0000635201-mRNA-1">
    <property type="protein sequence ID" value="BTMF_0000635201-mRNA-1"/>
    <property type="gene ID" value="BTMF_0000635201"/>
</dbReference>
<reference evidence="1" key="1">
    <citation type="submission" date="2017-02" db="UniProtKB">
        <authorList>
            <consortium name="WormBaseParasite"/>
        </authorList>
    </citation>
    <scope>IDENTIFICATION</scope>
</reference>
<accession>A0A0R3QIV8</accession>
<name>A0A0R3QIV8_9BILA</name>
<dbReference type="AlphaFoldDB" id="A0A0R3QIV8"/>
<evidence type="ECO:0000313" key="1">
    <source>
        <dbReference type="WBParaSite" id="BTMF_0000635201-mRNA-1"/>
    </source>
</evidence>
<organism evidence="1">
    <name type="scientific">Brugia timori</name>
    <dbReference type="NCBI Taxonomy" id="42155"/>
    <lineage>
        <taxon>Eukaryota</taxon>
        <taxon>Metazoa</taxon>
        <taxon>Ecdysozoa</taxon>
        <taxon>Nematoda</taxon>
        <taxon>Chromadorea</taxon>
        <taxon>Rhabditida</taxon>
        <taxon>Spirurina</taxon>
        <taxon>Spiruromorpha</taxon>
        <taxon>Filarioidea</taxon>
        <taxon>Onchocercidae</taxon>
        <taxon>Brugia</taxon>
    </lineage>
</organism>